<keyword evidence="3" id="KW-1185">Reference proteome</keyword>
<feature type="signal peptide" evidence="1">
    <location>
        <begin position="1"/>
        <end position="20"/>
    </location>
</feature>
<keyword evidence="1" id="KW-0732">Signal</keyword>
<name>A0A9X4LJS6_9BURK</name>
<dbReference type="EMBL" id="SGUG01000008">
    <property type="protein sequence ID" value="MDG0862165.1"/>
    <property type="molecule type" value="Genomic_DNA"/>
</dbReference>
<protein>
    <recommendedName>
        <fullName evidence="4">DUF2987 domain-containing protein</fullName>
    </recommendedName>
</protein>
<organism evidence="2 3">
    <name type="scientific">Pelomonas aquatica</name>
    <dbReference type="NCBI Taxonomy" id="431058"/>
    <lineage>
        <taxon>Bacteria</taxon>
        <taxon>Pseudomonadati</taxon>
        <taxon>Pseudomonadota</taxon>
        <taxon>Betaproteobacteria</taxon>
        <taxon>Burkholderiales</taxon>
        <taxon>Sphaerotilaceae</taxon>
        <taxon>Roseateles</taxon>
    </lineage>
</organism>
<feature type="chain" id="PRO_5040781410" description="DUF2987 domain-containing protein" evidence="1">
    <location>
        <begin position="21"/>
        <end position="245"/>
    </location>
</feature>
<dbReference type="AlphaFoldDB" id="A0A9X4LJS6"/>
<dbReference type="RefSeq" id="WP_268151727.1">
    <property type="nucleotide sequence ID" value="NZ_JAPPUW010000012.1"/>
</dbReference>
<comment type="caution">
    <text evidence="2">The sequence shown here is derived from an EMBL/GenBank/DDBJ whole genome shotgun (WGS) entry which is preliminary data.</text>
</comment>
<reference evidence="2" key="1">
    <citation type="submission" date="2019-02" db="EMBL/GenBank/DDBJ databases">
        <title>Draft genome of the type strain Pelomonas aquatica CCUG 52575T.</title>
        <authorList>
            <person name="Gomila M."/>
            <person name="Lalucat J."/>
        </authorList>
    </citation>
    <scope>NUCLEOTIDE SEQUENCE</scope>
    <source>
        <strain evidence="2">CCUG 52575</strain>
    </source>
</reference>
<sequence length="245" mass="26959">MKSLPACLALLLAALTAAHANPEMLPTVTTEMKRDGSVLPYARINELLTKLRQHGEGLFRMDFKVDTEKTKPALADIRMAVRSDDADYPLRIDAEGRFDLPLLPEAEARTADLATNAAKGQMAVHGTLELTVPPEQLDMAQVRRIVRVARTLREELLPWYLRWLFPRIEAVRVCSATPGWKLEWRENGQLLGLPLPLAAGERDPDAGKGEKGRPCALLTGQESWPDAARLVAPAGSKLSVKLQGS</sequence>
<dbReference type="Proteomes" id="UP001152766">
    <property type="component" value="Unassembled WGS sequence"/>
</dbReference>
<evidence type="ECO:0000313" key="3">
    <source>
        <dbReference type="Proteomes" id="UP001152766"/>
    </source>
</evidence>
<gene>
    <name evidence="2" type="ORF">EXJ73_06720</name>
</gene>
<evidence type="ECO:0008006" key="4">
    <source>
        <dbReference type="Google" id="ProtNLM"/>
    </source>
</evidence>
<proteinExistence type="predicted"/>
<evidence type="ECO:0000313" key="2">
    <source>
        <dbReference type="EMBL" id="MDG0862165.1"/>
    </source>
</evidence>
<evidence type="ECO:0000256" key="1">
    <source>
        <dbReference type="SAM" id="SignalP"/>
    </source>
</evidence>
<accession>A0A9X4LJS6</accession>